<protein>
    <submittedName>
        <fullName evidence="3">Uncharacterized protein</fullName>
    </submittedName>
</protein>
<accession>A0A2I2FYY9</accession>
<dbReference type="GeneID" id="36552378"/>
<dbReference type="InterPro" id="IPR052766">
    <property type="entry name" value="S41A_metabolite_peptidase"/>
</dbReference>
<dbReference type="Pfam" id="PF03572">
    <property type="entry name" value="Peptidase_S41"/>
    <property type="match status" value="1"/>
</dbReference>
<name>A0A2I2FYY9_9EURO</name>
<dbReference type="OrthoDB" id="27214at2759"/>
<dbReference type="PANTHER" id="PTHR37049">
    <property type="entry name" value="PEPTIDASE S41 FAMILY PROTEIN"/>
    <property type="match status" value="1"/>
</dbReference>
<dbReference type="PANTHER" id="PTHR37049:SF4">
    <property type="entry name" value="RHODANESE DOMAIN-CONTAINING PROTEIN"/>
    <property type="match status" value="1"/>
</dbReference>
<dbReference type="InterPro" id="IPR005151">
    <property type="entry name" value="Tail-specific_protease"/>
</dbReference>
<dbReference type="Gene3D" id="3.90.226.10">
    <property type="entry name" value="2-enoyl-CoA Hydratase, Chain A, domain 1"/>
    <property type="match status" value="1"/>
</dbReference>
<gene>
    <name evidence="3" type="ORF">P170DRAFT_364977</name>
</gene>
<reference evidence="3 4" key="1">
    <citation type="submission" date="2016-12" db="EMBL/GenBank/DDBJ databases">
        <title>The genomes of Aspergillus section Nigri reveals drivers in fungal speciation.</title>
        <authorList>
            <consortium name="DOE Joint Genome Institute"/>
            <person name="Vesth T.C."/>
            <person name="Nybo J."/>
            <person name="Theobald S."/>
            <person name="Brandl J."/>
            <person name="Frisvad J.C."/>
            <person name="Nielsen K.F."/>
            <person name="Lyhne E.K."/>
            <person name="Kogle M.E."/>
            <person name="Kuo A."/>
            <person name="Riley R."/>
            <person name="Clum A."/>
            <person name="Nolan M."/>
            <person name="Lipzen A."/>
            <person name="Salamov A."/>
            <person name="Henrissat B."/>
            <person name="Wiebenga A."/>
            <person name="De Vries R.P."/>
            <person name="Grigoriev I.V."/>
            <person name="Mortensen U.H."/>
            <person name="Andersen M.R."/>
            <person name="Baker S.E."/>
        </authorList>
    </citation>
    <scope>NUCLEOTIDE SEQUENCE [LARGE SCALE GENOMIC DNA]</scope>
    <source>
        <strain evidence="3 4">IBT 23096</strain>
    </source>
</reference>
<sequence length="616" mass="67186">MPIKAPPALSVIDEYRKYLQFQSTIDVLKDPPSGYMVPAIDLMGGLDQIQDNIRNGKYHSQYEADEDLQRLIQSANDGHLSVRPCSTSYFEFTHQEPLVSISSDGLQLPQVYTLNDAKLLGKGSKNVSPLKSINGTDVVEYLEKYTSLQGSQDPDARYNVAFPSLSRSSKTAKGLWASTEIWPGPSSDFKFTNGTVKNVETRATSDIVDFSYRNGTAVYNRFCSPTALPGPSNSSSSKRFMRAAAGYPKPNFSDKNNVTFGFFSNETALRDTAVLSVPTFDALPSATTEFAASFLRNATAAGKKKIIIDLSGNPGGVIVSGINLFQVFFPGEPMYIGSRFRAHPAVDFIGRSFGHLNESAQLGSLANESNPFPYKMAVTPDQEEAFASWKELYGPHEILGANMSSLAGVYNYTALSSASDLYPINGYGSVPQNPAKALFAPEDITIITDGFCASTCTTFVKLMKSQGVRSIAFGGRPRHEPMQAMGGVKGSQSIDIGFIYSWISTAHELVAKSLRGSKPIMSRQEWKQYNETLPISAQDFPLHTIDGGLNLRNAYVQSDTETPLQFVYEAAECRLFYTLGNYLRQESVWSAAARAMFGNGTCVEGSTGGKGSLDEK</sequence>
<dbReference type="RefSeq" id="XP_024701140.1">
    <property type="nucleotide sequence ID" value="XM_024844678.1"/>
</dbReference>
<feature type="domain" description="CPAF-like PDZ" evidence="2">
    <location>
        <begin position="92"/>
        <end position="204"/>
    </location>
</feature>
<dbReference type="GO" id="GO:0006508">
    <property type="term" value="P:proteolysis"/>
    <property type="evidence" value="ECO:0007669"/>
    <property type="project" value="InterPro"/>
</dbReference>
<dbReference type="VEuPathDB" id="FungiDB:P170DRAFT_364977"/>
<dbReference type="Proteomes" id="UP000234275">
    <property type="component" value="Unassembled WGS sequence"/>
</dbReference>
<comment type="caution">
    <text evidence="3">The sequence shown here is derived from an EMBL/GenBank/DDBJ whole genome shotgun (WGS) entry which is preliminary data.</text>
</comment>
<feature type="domain" description="Tail specific protease" evidence="1">
    <location>
        <begin position="272"/>
        <end position="466"/>
    </location>
</feature>
<dbReference type="STRING" id="1392250.A0A2I2FYY9"/>
<proteinExistence type="predicted"/>
<evidence type="ECO:0000313" key="4">
    <source>
        <dbReference type="Proteomes" id="UP000234275"/>
    </source>
</evidence>
<dbReference type="GO" id="GO:0008236">
    <property type="term" value="F:serine-type peptidase activity"/>
    <property type="evidence" value="ECO:0007669"/>
    <property type="project" value="InterPro"/>
</dbReference>
<evidence type="ECO:0000259" key="2">
    <source>
        <dbReference type="Pfam" id="PF23658"/>
    </source>
</evidence>
<dbReference type="InterPro" id="IPR029045">
    <property type="entry name" value="ClpP/crotonase-like_dom_sf"/>
</dbReference>
<evidence type="ECO:0000313" key="3">
    <source>
        <dbReference type="EMBL" id="PLB45838.1"/>
    </source>
</evidence>
<keyword evidence="4" id="KW-1185">Reference proteome</keyword>
<organism evidence="3 4">
    <name type="scientific">Aspergillus steynii IBT 23096</name>
    <dbReference type="NCBI Taxonomy" id="1392250"/>
    <lineage>
        <taxon>Eukaryota</taxon>
        <taxon>Fungi</taxon>
        <taxon>Dikarya</taxon>
        <taxon>Ascomycota</taxon>
        <taxon>Pezizomycotina</taxon>
        <taxon>Eurotiomycetes</taxon>
        <taxon>Eurotiomycetidae</taxon>
        <taxon>Eurotiales</taxon>
        <taxon>Aspergillaceae</taxon>
        <taxon>Aspergillus</taxon>
        <taxon>Aspergillus subgen. Circumdati</taxon>
    </lineage>
</organism>
<dbReference type="EMBL" id="MSFO01000007">
    <property type="protein sequence ID" value="PLB45838.1"/>
    <property type="molecule type" value="Genomic_DNA"/>
</dbReference>
<dbReference type="InterPro" id="IPR056186">
    <property type="entry name" value="PDZ_CPAF-rel"/>
</dbReference>
<dbReference type="AlphaFoldDB" id="A0A2I2FYY9"/>
<evidence type="ECO:0000259" key="1">
    <source>
        <dbReference type="Pfam" id="PF03572"/>
    </source>
</evidence>
<dbReference type="SUPFAM" id="SSF52096">
    <property type="entry name" value="ClpP/crotonase"/>
    <property type="match status" value="1"/>
</dbReference>
<dbReference type="Pfam" id="PF23658">
    <property type="entry name" value="PDZ_CPAF_rel"/>
    <property type="match status" value="1"/>
</dbReference>